<dbReference type="OrthoDB" id="137782at2157"/>
<organism evidence="1 2">
    <name type="scientific">Methanosarcina siciliae T4/M</name>
    <dbReference type="NCBI Taxonomy" id="1434120"/>
    <lineage>
        <taxon>Archaea</taxon>
        <taxon>Methanobacteriati</taxon>
        <taxon>Methanobacteriota</taxon>
        <taxon>Stenosarchaea group</taxon>
        <taxon>Methanomicrobia</taxon>
        <taxon>Methanosarcinales</taxon>
        <taxon>Methanosarcinaceae</taxon>
        <taxon>Methanosarcina</taxon>
    </lineage>
</organism>
<accession>A0A0E3P7X9</accession>
<dbReference type="GeneID" id="24862232"/>
<proteinExistence type="predicted"/>
<evidence type="ECO:0000313" key="2">
    <source>
        <dbReference type="Proteomes" id="UP000033111"/>
    </source>
</evidence>
<dbReference type="EMBL" id="CP009506">
    <property type="protein sequence ID" value="AKB30038.1"/>
    <property type="molecule type" value="Genomic_DNA"/>
</dbReference>
<dbReference type="PATRIC" id="fig|1434120.4.peg.4308"/>
<dbReference type="Proteomes" id="UP000033111">
    <property type="component" value="Chromosome"/>
</dbReference>
<dbReference type="HOGENOM" id="CLU_115703_0_0_2"/>
<evidence type="ECO:0000313" key="1">
    <source>
        <dbReference type="EMBL" id="AKB30038.1"/>
    </source>
</evidence>
<dbReference type="AlphaFoldDB" id="A0A0E3P7X9"/>
<protein>
    <submittedName>
        <fullName evidence="1">Uncharacterized protein</fullName>
    </submittedName>
</protein>
<reference evidence="1 2" key="1">
    <citation type="submission" date="2014-07" db="EMBL/GenBank/DDBJ databases">
        <title>Methanogenic archaea and the global carbon cycle.</title>
        <authorList>
            <person name="Henriksen J.R."/>
            <person name="Luke J."/>
            <person name="Reinhart S."/>
            <person name="Benedict M.N."/>
            <person name="Youngblut N.D."/>
            <person name="Metcalf M.E."/>
            <person name="Whitaker R.J."/>
            <person name="Metcalf W.W."/>
        </authorList>
    </citation>
    <scope>NUCLEOTIDE SEQUENCE [LARGE SCALE GENOMIC DNA]</scope>
    <source>
        <strain evidence="1 2">T4/M</strain>
    </source>
</reference>
<name>A0A0E3P7X9_9EURY</name>
<dbReference type="KEGG" id="msw:MSSIT_3319"/>
<dbReference type="RefSeq" id="WP_048175037.1">
    <property type="nucleotide sequence ID" value="NZ_CP009506.1"/>
</dbReference>
<sequence length="204" mass="22474">MAQNTATKKMLLSGLILAVIFSSFYVLDFKAAQSETQTNSRVSACSSGNPGIDFPDRIYLYVEGDDSISKSLRESLEAELEKAGMEVSVADAVEEKYDSQALLVNVSKDGLYTPVYASSDLNILFFYTYTGEGTKYFEQFKEGNVTVVFENTGSGEGDKLIRGDMELQDSTKGPVSLKAYRKHLAEEAARKIVEQLQQQISISP</sequence>
<keyword evidence="2" id="KW-1185">Reference proteome</keyword>
<gene>
    <name evidence="1" type="ORF">MSSIT_3319</name>
</gene>